<keyword evidence="2" id="KW-1185">Reference proteome</keyword>
<gene>
    <name evidence="1" type="ORF">E2C01_049044</name>
</gene>
<organism evidence="1 2">
    <name type="scientific">Portunus trituberculatus</name>
    <name type="common">Swimming crab</name>
    <name type="synonym">Neptunus trituberculatus</name>
    <dbReference type="NCBI Taxonomy" id="210409"/>
    <lineage>
        <taxon>Eukaryota</taxon>
        <taxon>Metazoa</taxon>
        <taxon>Ecdysozoa</taxon>
        <taxon>Arthropoda</taxon>
        <taxon>Crustacea</taxon>
        <taxon>Multicrustacea</taxon>
        <taxon>Malacostraca</taxon>
        <taxon>Eumalacostraca</taxon>
        <taxon>Eucarida</taxon>
        <taxon>Decapoda</taxon>
        <taxon>Pleocyemata</taxon>
        <taxon>Brachyura</taxon>
        <taxon>Eubrachyura</taxon>
        <taxon>Portunoidea</taxon>
        <taxon>Portunidae</taxon>
        <taxon>Portuninae</taxon>
        <taxon>Portunus</taxon>
    </lineage>
</organism>
<dbReference type="Proteomes" id="UP000324222">
    <property type="component" value="Unassembled WGS sequence"/>
</dbReference>
<comment type="caution">
    <text evidence="1">The sequence shown here is derived from an EMBL/GenBank/DDBJ whole genome shotgun (WGS) entry which is preliminary data.</text>
</comment>
<sequence>MNVIQTRIRDRSTRRTYMVLLSRRQAQYSAQGVGDLAFGKCTRDIMFGADHRRLQRGSEEGRLLQAVLSDGLVISASPHHQRNPLMHLTHLTPIPPLTCPEHLQASRYL</sequence>
<proteinExistence type="predicted"/>
<dbReference type="AlphaFoldDB" id="A0A5B7G4L5"/>
<dbReference type="EMBL" id="VSRR010012903">
    <property type="protein sequence ID" value="MPC55110.1"/>
    <property type="molecule type" value="Genomic_DNA"/>
</dbReference>
<accession>A0A5B7G4L5</accession>
<name>A0A5B7G4L5_PORTR</name>
<protein>
    <submittedName>
        <fullName evidence="1">Uncharacterized protein</fullName>
    </submittedName>
</protein>
<evidence type="ECO:0000313" key="2">
    <source>
        <dbReference type="Proteomes" id="UP000324222"/>
    </source>
</evidence>
<reference evidence="1 2" key="1">
    <citation type="submission" date="2019-05" db="EMBL/GenBank/DDBJ databases">
        <title>Another draft genome of Portunus trituberculatus and its Hox gene families provides insights of decapod evolution.</title>
        <authorList>
            <person name="Jeong J.-H."/>
            <person name="Song I."/>
            <person name="Kim S."/>
            <person name="Choi T."/>
            <person name="Kim D."/>
            <person name="Ryu S."/>
            <person name="Kim W."/>
        </authorList>
    </citation>
    <scope>NUCLEOTIDE SEQUENCE [LARGE SCALE GENOMIC DNA]</scope>
    <source>
        <tissue evidence="1">Muscle</tissue>
    </source>
</reference>
<evidence type="ECO:0000313" key="1">
    <source>
        <dbReference type="EMBL" id="MPC55110.1"/>
    </source>
</evidence>